<dbReference type="InterPro" id="IPR027785">
    <property type="entry name" value="UvrD-like_helicase_C"/>
</dbReference>
<dbReference type="InterPro" id="IPR003593">
    <property type="entry name" value="AAA+_ATPase"/>
</dbReference>
<reference evidence="2 3" key="1">
    <citation type="journal article" date="2019" name="Emerg. Microbes Infect.">
        <title>Comprehensive subspecies identification of 175 nontuberculous mycobacteria species based on 7547 genomic profiles.</title>
        <authorList>
            <person name="Matsumoto Y."/>
            <person name="Kinjo T."/>
            <person name="Motooka D."/>
            <person name="Nabeya D."/>
            <person name="Jung N."/>
            <person name="Uechi K."/>
            <person name="Horii T."/>
            <person name="Iida T."/>
            <person name="Fujita J."/>
            <person name="Nakamura S."/>
        </authorList>
    </citation>
    <scope>NUCLEOTIDE SEQUENCE [LARGE SCALE GENOMIC DNA]</scope>
    <source>
        <strain evidence="2 3">JCM 12404</strain>
    </source>
</reference>
<dbReference type="Proteomes" id="UP000465866">
    <property type="component" value="Chromosome"/>
</dbReference>
<accession>A0A7I7L275</accession>
<proteinExistence type="predicted"/>
<dbReference type="Gene3D" id="3.40.50.300">
    <property type="entry name" value="P-loop containing nucleotide triphosphate hydrolases"/>
    <property type="match status" value="2"/>
</dbReference>
<protein>
    <recommendedName>
        <fullName evidence="1">AAA+ ATPase domain-containing protein</fullName>
    </recommendedName>
</protein>
<keyword evidence="3" id="KW-1185">Reference proteome</keyword>
<dbReference type="SMART" id="SM00382">
    <property type="entry name" value="AAA"/>
    <property type="match status" value="1"/>
</dbReference>
<dbReference type="EMBL" id="AP022569">
    <property type="protein sequence ID" value="BBX48056.1"/>
    <property type="molecule type" value="Genomic_DNA"/>
</dbReference>
<sequence>MVTHLSMRVPWRDQPWDDRLCAHPLDNSSCLLLKNIGAKRDDDYEVAHALQDIGTLNAIPCLSERGTFMSPNGYQVTKVHPYGTYPALKGHLEPTVLSMPPYSFEAVPFRWMARESFEKDLWPNWRGDYDPDAEARVGQVLGLKKPTWIMDGRNQQSVIRSFFEPVLVGSSLVFVYLKHSPLQDDRTDRLLVGAAMIESIAYPGFWNQSGDQPFDSSMWETKVVHSLRADQQQGVLLPYQKLVELMDQGVDVSPALAWVPEGRNTEFSFVTEHVSSDLAIDALASLRSAAEGMQNLGIEVPASALSWIDRQMHRLWDERGPVPGLAAVLAHLQVRHAHVVARELTQSRKEPWQVLDDGFADSTTWPEALRGMISPSVGLEWTHTDPRVRTVYKLLSTMDVRPDQIAMIMSGKSAGGLEAVDLLDDPYLAAVCTYSDLQQIGLRTVDRALFPSAHARWASQVPPECRITDHRDWRRVRALMTDVLRMAATSGDTIVAASDVIDRIKGMDIVDPVTLSPALLKGLKLDAENLESADLWSPFYGAKLGKDQPAYKLAELIEAKRKILEWTEPRFEASTFPFNFDPRKQIDITLKAGGHGSALDEDEEAARAEKAAGLVELFRSRISVLVGPAGTGKTTLLKALADLPEISNKGVLLLAPTGKAAVQMRTKVGREARTLASFLVKKGGFDPDRDLYRQVDSKFAQDAGLVVIDEASMLTEEMLAATLSALGNVQRLVLVGDPRQLPPIGAGRPFVDLVNRLRPESFDTAAHVGPSYVELTVSRRQGGDGRDDVLLAQWFGDGEVGAGADSVWERLRAGTTSEQVEYRPWSKGDIVTSVDEVLNEVVDWSKHSDLETAFKLSYGGKLSEDGKYLNWVTGKGGAGEGVERWQILSPFRSRAFGTVEINRHIKRKLRTHDLALAFRYKGWRNPKPLGPEQIVRGDKVMQTQNNSRAKAFPKESGLDYVANGEIGVVVGRWSNTPRMPANVEFSSQIGATYGYWPSSQEDPPLELAWAVTVHKSQGSEFETTILVLPKRARVSRELLYTALTRQRNRVVILHDGSVEELVELAHPRYSETARRLTDLFVASSPTVIEVDGVPQPFDSNLIHVAINGEMVRSKNEVIVADILEKVVPGRWRYEVLLKGDDGRWCRPDFTISRPSGVPVYWEHLGKMNQPSYAKRWDEKLEWYRRNGIPPALDSEGRPLAEIKEGPNGLLVWTDDAKGVDTPAWTEMARAILGTTAATGKPRQGSKVARPS</sequence>
<name>A0A7I7L275_9MYCO</name>
<dbReference type="SUPFAM" id="SSF52540">
    <property type="entry name" value="P-loop containing nucleoside triphosphate hydrolases"/>
    <property type="match status" value="2"/>
</dbReference>
<dbReference type="AlphaFoldDB" id="A0A7I7L275"/>
<evidence type="ECO:0000259" key="1">
    <source>
        <dbReference type="SMART" id="SM00382"/>
    </source>
</evidence>
<dbReference type="Pfam" id="PF13538">
    <property type="entry name" value="UvrD_C_2"/>
    <property type="match status" value="1"/>
</dbReference>
<dbReference type="Pfam" id="PF13604">
    <property type="entry name" value="AAA_30"/>
    <property type="match status" value="1"/>
</dbReference>
<feature type="domain" description="AAA+ ATPase" evidence="1">
    <location>
        <begin position="619"/>
        <end position="760"/>
    </location>
</feature>
<dbReference type="PANTHER" id="PTHR43788">
    <property type="entry name" value="DNA2/NAM7 HELICASE FAMILY MEMBER"/>
    <property type="match status" value="1"/>
</dbReference>
<dbReference type="KEGG" id="mcoo:MCOO_40710"/>
<dbReference type="InterPro" id="IPR027417">
    <property type="entry name" value="P-loop_NTPase"/>
</dbReference>
<dbReference type="CDD" id="cd18809">
    <property type="entry name" value="SF1_C_RecD"/>
    <property type="match status" value="1"/>
</dbReference>
<dbReference type="InterPro" id="IPR050534">
    <property type="entry name" value="Coronavir_polyprotein_1ab"/>
</dbReference>
<evidence type="ECO:0000313" key="3">
    <source>
        <dbReference type="Proteomes" id="UP000465866"/>
    </source>
</evidence>
<evidence type="ECO:0000313" key="2">
    <source>
        <dbReference type="EMBL" id="BBX48056.1"/>
    </source>
</evidence>
<dbReference type="Gene3D" id="2.30.30.940">
    <property type="match status" value="1"/>
</dbReference>
<organism evidence="2 3">
    <name type="scientific">Mycobacterium cookii</name>
    <dbReference type="NCBI Taxonomy" id="1775"/>
    <lineage>
        <taxon>Bacteria</taxon>
        <taxon>Bacillati</taxon>
        <taxon>Actinomycetota</taxon>
        <taxon>Actinomycetes</taxon>
        <taxon>Mycobacteriales</taxon>
        <taxon>Mycobacteriaceae</taxon>
        <taxon>Mycobacterium</taxon>
    </lineage>
</organism>
<dbReference type="RefSeq" id="WP_163779570.1">
    <property type="nucleotide sequence ID" value="NZ_AP022569.1"/>
</dbReference>
<gene>
    <name evidence="2" type="ORF">MCOO_40710</name>
</gene>
<dbReference type="CDD" id="cd17933">
    <property type="entry name" value="DEXSc_RecD-like"/>
    <property type="match status" value="1"/>
</dbReference>